<proteinExistence type="predicted"/>
<name>A0A087VW39_9BIFI</name>
<dbReference type="AlphaFoldDB" id="A0A087VW39"/>
<keyword evidence="2" id="KW-1185">Reference proteome</keyword>
<organism evidence="1 2">
    <name type="scientific">Bifidobacterium [indicum] DSM 20214 = LMG 11587</name>
    <dbReference type="NCBI Taxonomy" id="1341694"/>
    <lineage>
        <taxon>Bacteria</taxon>
        <taxon>Bacillati</taxon>
        <taxon>Actinomycetota</taxon>
        <taxon>Actinomycetes</taxon>
        <taxon>Bifidobacteriales</taxon>
        <taxon>Bifidobacteriaceae</taxon>
        <taxon>Bifidobacterium</taxon>
    </lineage>
</organism>
<evidence type="ECO:0000313" key="2">
    <source>
        <dbReference type="Proteomes" id="UP000028569"/>
    </source>
</evidence>
<reference evidence="1 2" key="1">
    <citation type="journal article" date="2014" name="Appl. Environ. Microbiol.">
        <title>Genomic encyclopedia of type strains of the genus Bifidobacterium.</title>
        <authorList>
            <person name="Milani C."/>
            <person name="Lugli G.A."/>
            <person name="Duranti S."/>
            <person name="Turroni F."/>
            <person name="Bottacini F."/>
            <person name="Mangifesta M."/>
            <person name="Sanchez B."/>
            <person name="Viappiani A."/>
            <person name="Mancabelli L."/>
            <person name="Taminiau B."/>
            <person name="Delcenserie V."/>
            <person name="Barrangou R."/>
            <person name="Margolles A."/>
            <person name="van Sinderen D."/>
            <person name="Ventura M."/>
        </authorList>
    </citation>
    <scope>NUCLEOTIDE SEQUENCE [LARGE SCALE GENOMIC DNA]</scope>
    <source>
        <strain evidence="1 2">LMG 11587</strain>
    </source>
</reference>
<protein>
    <submittedName>
        <fullName evidence="1">Uncharacterized protein</fullName>
    </submittedName>
</protein>
<accession>A0A087VW39</accession>
<sequence>MEKTLISAKTVQAQNTSEAEDTAARAATVFA</sequence>
<dbReference type="Proteomes" id="UP000028569">
    <property type="component" value="Chromosome"/>
</dbReference>
<evidence type="ECO:0000313" key="1">
    <source>
        <dbReference type="EMBL" id="AIC92569.1"/>
    </source>
</evidence>
<dbReference type="KEGG" id="bii:BINDI_1315"/>
<dbReference type="HOGENOM" id="CLU_3395309_0_0_11"/>
<gene>
    <name evidence="1" type="ORF">BINDI_1315</name>
</gene>
<dbReference type="EMBL" id="CP006018">
    <property type="protein sequence ID" value="AIC92569.1"/>
    <property type="molecule type" value="Genomic_DNA"/>
</dbReference>